<dbReference type="Proteomes" id="UP001431783">
    <property type="component" value="Unassembled WGS sequence"/>
</dbReference>
<keyword evidence="3" id="KW-0639">Primosome</keyword>
<dbReference type="EMBL" id="JARQZJ010000083">
    <property type="protein sequence ID" value="KAK9882802.1"/>
    <property type="molecule type" value="Genomic_DNA"/>
</dbReference>
<evidence type="ECO:0000256" key="6">
    <source>
        <dbReference type="ARBA" id="ARBA00023004"/>
    </source>
</evidence>
<dbReference type="GO" id="GO:0051539">
    <property type="term" value="F:4 iron, 4 sulfur cluster binding"/>
    <property type="evidence" value="ECO:0007669"/>
    <property type="project" value="UniProtKB-KW"/>
</dbReference>
<dbReference type="PANTHER" id="PTHR10537">
    <property type="entry name" value="DNA PRIMASE LARGE SUBUNIT"/>
    <property type="match status" value="1"/>
</dbReference>
<keyword evidence="2" id="KW-0004">4Fe-4S</keyword>
<evidence type="ECO:0000256" key="3">
    <source>
        <dbReference type="ARBA" id="ARBA00022515"/>
    </source>
</evidence>
<dbReference type="InterPro" id="IPR058560">
    <property type="entry name" value="DNA_primase_C"/>
</dbReference>
<dbReference type="GO" id="GO:0006270">
    <property type="term" value="P:DNA replication initiation"/>
    <property type="evidence" value="ECO:0007669"/>
    <property type="project" value="TreeGrafter"/>
</dbReference>
<keyword evidence="7" id="KW-0411">Iron-sulfur</keyword>
<feature type="domain" description="DNA primase large subunit C-terminal" evidence="8">
    <location>
        <begin position="257"/>
        <end position="382"/>
    </location>
</feature>
<evidence type="ECO:0000313" key="9">
    <source>
        <dbReference type="EMBL" id="KAK9882802.1"/>
    </source>
</evidence>
<evidence type="ECO:0000256" key="7">
    <source>
        <dbReference type="ARBA" id="ARBA00023014"/>
    </source>
</evidence>
<reference evidence="9 10" key="1">
    <citation type="submission" date="2023-03" db="EMBL/GenBank/DDBJ databases">
        <title>Genome insight into feeding habits of ladybird beetles.</title>
        <authorList>
            <person name="Li H.-S."/>
            <person name="Huang Y.-H."/>
            <person name="Pang H."/>
        </authorList>
    </citation>
    <scope>NUCLEOTIDE SEQUENCE [LARGE SCALE GENOMIC DNA]</scope>
    <source>
        <strain evidence="9">SYSU_2023b</strain>
        <tissue evidence="9">Whole body</tissue>
    </source>
</reference>
<dbReference type="Pfam" id="PF04104">
    <property type="entry name" value="DNA_primase_lrg"/>
    <property type="match status" value="1"/>
</dbReference>
<sequence length="414" mass="49047">MSFYLKPPKGETNLHMLLECVQQRITCYNNLQNDIDFRDIDTFEYLIEDSILDRTSHFIFRLGVLRQLLPKQIFVQNELKLLHQRLICYEKNDFEHLLKNINRQLKDCIRSEISKQLSDYYWTLFYTISRMLEKGYLSHVHKMHANVNKEDSSCNEGYSIQVPFQYCSRLIAARKVNLKNGFAIVDCYQWKEILPAFFESYLQIILKEMKYSRNVRNTLSDYRILGCLEKIRNHFSTRDAISFETISLKDLKKESLFFPLCMKTMYDSLKLNHRLTHNERFSLSLFLKDIGLSLDDSIEFWKREYVKKQSSCSKCIHSWQDNEKKYIYGIRHLYGLEGSRKKYSAKSCNELQTAELRINCGGGCPFVSYDDDCLRSVLKKSLRGFDDDIEVLSLKEKKIPAYLVNCSVNVIRKY</sequence>
<keyword evidence="4" id="KW-0235">DNA replication</keyword>
<dbReference type="Gene3D" id="1.20.930.80">
    <property type="match status" value="1"/>
</dbReference>
<gene>
    <name evidence="9" type="ORF">WA026_023316</name>
</gene>
<evidence type="ECO:0000256" key="4">
    <source>
        <dbReference type="ARBA" id="ARBA00022705"/>
    </source>
</evidence>
<evidence type="ECO:0000259" key="8">
    <source>
        <dbReference type="Pfam" id="PF04104"/>
    </source>
</evidence>
<dbReference type="InterPro" id="IPR007238">
    <property type="entry name" value="DNA_primase_lsu_euk/arc"/>
</dbReference>
<keyword evidence="10" id="KW-1185">Reference proteome</keyword>
<evidence type="ECO:0000313" key="10">
    <source>
        <dbReference type="Proteomes" id="UP001431783"/>
    </source>
</evidence>
<evidence type="ECO:0000256" key="1">
    <source>
        <dbReference type="ARBA" id="ARBA00001966"/>
    </source>
</evidence>
<comment type="cofactor">
    <cofactor evidence="1">
        <name>[4Fe-4S] cluster</name>
        <dbReference type="ChEBI" id="CHEBI:49883"/>
    </cofactor>
</comment>
<dbReference type="AlphaFoldDB" id="A0AAW1UQX6"/>
<protein>
    <recommendedName>
        <fullName evidence="8">DNA primase large subunit C-terminal domain-containing protein</fullName>
    </recommendedName>
</protein>
<evidence type="ECO:0000256" key="5">
    <source>
        <dbReference type="ARBA" id="ARBA00022723"/>
    </source>
</evidence>
<dbReference type="PANTHER" id="PTHR10537:SF4">
    <property type="entry name" value="DNA PRIMASE LARGE SUBUNIT"/>
    <property type="match status" value="1"/>
</dbReference>
<dbReference type="GO" id="GO:0046872">
    <property type="term" value="F:metal ion binding"/>
    <property type="evidence" value="ECO:0007669"/>
    <property type="project" value="UniProtKB-KW"/>
</dbReference>
<comment type="caution">
    <text evidence="9">The sequence shown here is derived from an EMBL/GenBank/DDBJ whole genome shotgun (WGS) entry which is preliminary data.</text>
</comment>
<dbReference type="GO" id="GO:0005658">
    <property type="term" value="C:alpha DNA polymerase:primase complex"/>
    <property type="evidence" value="ECO:0007669"/>
    <property type="project" value="TreeGrafter"/>
</dbReference>
<organism evidence="9 10">
    <name type="scientific">Henosepilachna vigintioctopunctata</name>
    <dbReference type="NCBI Taxonomy" id="420089"/>
    <lineage>
        <taxon>Eukaryota</taxon>
        <taxon>Metazoa</taxon>
        <taxon>Ecdysozoa</taxon>
        <taxon>Arthropoda</taxon>
        <taxon>Hexapoda</taxon>
        <taxon>Insecta</taxon>
        <taxon>Pterygota</taxon>
        <taxon>Neoptera</taxon>
        <taxon>Endopterygota</taxon>
        <taxon>Coleoptera</taxon>
        <taxon>Polyphaga</taxon>
        <taxon>Cucujiformia</taxon>
        <taxon>Coccinelloidea</taxon>
        <taxon>Coccinellidae</taxon>
        <taxon>Epilachninae</taxon>
        <taxon>Epilachnini</taxon>
        <taxon>Henosepilachna</taxon>
    </lineage>
</organism>
<proteinExistence type="predicted"/>
<evidence type="ECO:0000256" key="2">
    <source>
        <dbReference type="ARBA" id="ARBA00022485"/>
    </source>
</evidence>
<dbReference type="GO" id="GO:0006269">
    <property type="term" value="P:DNA replication, synthesis of primer"/>
    <property type="evidence" value="ECO:0007669"/>
    <property type="project" value="UniProtKB-KW"/>
</dbReference>
<dbReference type="Pfam" id="PF26466">
    <property type="entry name" value="DNA_primase_lrg_N"/>
    <property type="match status" value="1"/>
</dbReference>
<keyword evidence="5" id="KW-0479">Metal-binding</keyword>
<accession>A0AAW1UQX6</accession>
<name>A0AAW1UQX6_9CUCU</name>
<keyword evidence="6" id="KW-0408">Iron</keyword>